<dbReference type="GO" id="GO:0008270">
    <property type="term" value="F:zinc ion binding"/>
    <property type="evidence" value="ECO:0007669"/>
    <property type="project" value="InterPro"/>
</dbReference>
<dbReference type="GO" id="GO:0045944">
    <property type="term" value="P:positive regulation of transcription by RNA polymerase II"/>
    <property type="evidence" value="ECO:0007669"/>
    <property type="project" value="TreeGrafter"/>
</dbReference>
<dbReference type="SMART" id="SM00066">
    <property type="entry name" value="GAL4"/>
    <property type="match status" value="1"/>
</dbReference>
<evidence type="ECO:0000313" key="4">
    <source>
        <dbReference type="EMBL" id="EFQ32031.1"/>
    </source>
</evidence>
<sequence>MPNNYPTVVDGTWSHLKELIADVPCWTCRRRRVRCDAIRPACVKCTRAGIQCMGYGPTKPLLWVGMPRRVKKNSKLRAENGKTRYTGTATSQLRQPEAFGIISTLAQADRKCQILKTPSNPLVVNYGLQSLEYIQYYEQRCCVECSIYEENSVNPFRQFLPLIQSSPLVHHTIVSLAAHHRARGVTPLSEAIPSRDDAVPLQILTSTHYSSALFHKRQAIQNLRQALAAADHSDSVVVSTLLLIWVELLDSGYQSWRHHLSGMRGLITSRTRSSHPVGKDDSALTPNMAWNFDDYLEEVYVILCVNGSAVCPLAPELKDYAGKLFDQLDRFSCWDWSISYPEPNYVEQRYHLACSYKAAIKVYGWRALLGIDFEPTEMEEILEDAMSHMKMIDPQDTHFKGCLWPAFIVGAEASDPAHRLAVTDILMHMYGLLYTRTIERSLHALERIWKWRQLTEDHISWIVYMYEDGEELLLV</sequence>
<dbReference type="GO" id="GO:0000981">
    <property type="term" value="F:DNA-binding transcription factor activity, RNA polymerase II-specific"/>
    <property type="evidence" value="ECO:0007669"/>
    <property type="project" value="InterPro"/>
</dbReference>
<gene>
    <name evidence="4" type="ORF">GLRG_07175</name>
</gene>
<dbReference type="AlphaFoldDB" id="E3QME3"/>
<name>E3QME3_COLGM</name>
<dbReference type="PANTHER" id="PTHR37534:SF8">
    <property type="entry name" value="ZN(II)2CYS6 TRANSCRIPTION FACTOR (EUROFUNG)"/>
    <property type="match status" value="1"/>
</dbReference>
<dbReference type="Gene3D" id="4.10.240.10">
    <property type="entry name" value="Zn(2)-C6 fungal-type DNA-binding domain"/>
    <property type="match status" value="1"/>
</dbReference>
<accession>E3QME3</accession>
<reference evidence="5" key="1">
    <citation type="journal article" date="2012" name="Nat. Genet.">
        <title>Lifestyle transitions in plant pathogenic Colletotrichum fungi deciphered by genome and transcriptome analyses.</title>
        <authorList>
            <person name="O'Connell R.J."/>
            <person name="Thon M.R."/>
            <person name="Hacquard S."/>
            <person name="Amyotte S.G."/>
            <person name="Kleemann J."/>
            <person name="Torres M.F."/>
            <person name="Damm U."/>
            <person name="Buiate E.A."/>
            <person name="Epstein L."/>
            <person name="Alkan N."/>
            <person name="Altmueller J."/>
            <person name="Alvarado-Balderrama L."/>
            <person name="Bauser C.A."/>
            <person name="Becker C."/>
            <person name="Birren B.W."/>
            <person name="Chen Z."/>
            <person name="Choi J."/>
            <person name="Crouch J.A."/>
            <person name="Duvick J.P."/>
            <person name="Farman M.A."/>
            <person name="Gan P."/>
            <person name="Heiman D."/>
            <person name="Henrissat B."/>
            <person name="Howard R.J."/>
            <person name="Kabbage M."/>
            <person name="Koch C."/>
            <person name="Kracher B."/>
            <person name="Kubo Y."/>
            <person name="Law A.D."/>
            <person name="Lebrun M.-H."/>
            <person name="Lee Y.-H."/>
            <person name="Miyara I."/>
            <person name="Moore N."/>
            <person name="Neumann U."/>
            <person name="Nordstroem K."/>
            <person name="Panaccione D.G."/>
            <person name="Panstruga R."/>
            <person name="Place M."/>
            <person name="Proctor R.H."/>
            <person name="Prusky D."/>
            <person name="Rech G."/>
            <person name="Reinhardt R."/>
            <person name="Rollins J.A."/>
            <person name="Rounsley S."/>
            <person name="Schardl C.L."/>
            <person name="Schwartz D.C."/>
            <person name="Shenoy N."/>
            <person name="Shirasu K."/>
            <person name="Sikhakolli U.R."/>
            <person name="Stueber K."/>
            <person name="Sukno S.A."/>
            <person name="Sweigard J.A."/>
            <person name="Takano Y."/>
            <person name="Takahara H."/>
            <person name="Trail F."/>
            <person name="van der Does H.C."/>
            <person name="Voll L.M."/>
            <person name="Will I."/>
            <person name="Young S."/>
            <person name="Zeng Q."/>
            <person name="Zhang J."/>
            <person name="Zhou S."/>
            <person name="Dickman M.B."/>
            <person name="Schulze-Lefert P."/>
            <person name="Ver Loren van Themaat E."/>
            <person name="Ma L.-J."/>
            <person name="Vaillancourt L.J."/>
        </authorList>
    </citation>
    <scope>NUCLEOTIDE SEQUENCE [LARGE SCALE GENOMIC DNA]</scope>
    <source>
        <strain evidence="5">M1.001 / M2 / FGSC 10212</strain>
    </source>
</reference>
<dbReference type="CDD" id="cd00067">
    <property type="entry name" value="GAL4"/>
    <property type="match status" value="1"/>
</dbReference>
<dbReference type="OrthoDB" id="5130013at2759"/>
<dbReference type="SUPFAM" id="SSF57701">
    <property type="entry name" value="Zn2/Cys6 DNA-binding domain"/>
    <property type="match status" value="1"/>
</dbReference>
<dbReference type="RefSeq" id="XP_008096051.1">
    <property type="nucleotide sequence ID" value="XM_008097860.1"/>
</dbReference>
<evidence type="ECO:0000313" key="5">
    <source>
        <dbReference type="Proteomes" id="UP000008782"/>
    </source>
</evidence>
<dbReference type="InterPro" id="IPR021858">
    <property type="entry name" value="Fun_TF"/>
</dbReference>
<protein>
    <recommendedName>
        <fullName evidence="3">Zn(2)-C6 fungal-type domain-containing protein</fullName>
    </recommendedName>
</protein>
<evidence type="ECO:0000256" key="2">
    <source>
        <dbReference type="ARBA" id="ARBA00023242"/>
    </source>
</evidence>
<dbReference type="Pfam" id="PF11951">
    <property type="entry name" value="Fungal_trans_2"/>
    <property type="match status" value="2"/>
</dbReference>
<dbReference type="eggNOG" id="ENOG502SI0U">
    <property type="taxonomic scope" value="Eukaryota"/>
</dbReference>
<evidence type="ECO:0000259" key="3">
    <source>
        <dbReference type="PROSITE" id="PS50048"/>
    </source>
</evidence>
<dbReference type="HOGENOM" id="CLU_020030_0_0_1"/>
<keyword evidence="2" id="KW-0539">Nucleus</keyword>
<keyword evidence="5" id="KW-1185">Reference proteome</keyword>
<dbReference type="GO" id="GO:0005634">
    <property type="term" value="C:nucleus"/>
    <property type="evidence" value="ECO:0007669"/>
    <property type="project" value="UniProtKB-SubCell"/>
</dbReference>
<dbReference type="Proteomes" id="UP000008782">
    <property type="component" value="Unassembled WGS sequence"/>
</dbReference>
<proteinExistence type="predicted"/>
<dbReference type="PROSITE" id="PS00463">
    <property type="entry name" value="ZN2_CY6_FUNGAL_1"/>
    <property type="match status" value="1"/>
</dbReference>
<comment type="subcellular location">
    <subcellularLocation>
        <location evidence="1">Nucleus</location>
    </subcellularLocation>
</comment>
<evidence type="ECO:0000256" key="1">
    <source>
        <dbReference type="ARBA" id="ARBA00004123"/>
    </source>
</evidence>
<dbReference type="VEuPathDB" id="FungiDB:GLRG_07175"/>
<dbReference type="EMBL" id="GG697359">
    <property type="protein sequence ID" value="EFQ32031.1"/>
    <property type="molecule type" value="Genomic_DNA"/>
</dbReference>
<dbReference type="InterPro" id="IPR001138">
    <property type="entry name" value="Zn2Cys6_DnaBD"/>
</dbReference>
<dbReference type="InterPro" id="IPR036864">
    <property type="entry name" value="Zn2-C6_fun-type_DNA-bd_sf"/>
</dbReference>
<dbReference type="GO" id="GO:0000976">
    <property type="term" value="F:transcription cis-regulatory region binding"/>
    <property type="evidence" value="ECO:0007669"/>
    <property type="project" value="TreeGrafter"/>
</dbReference>
<dbReference type="PROSITE" id="PS50048">
    <property type="entry name" value="ZN2_CY6_FUNGAL_2"/>
    <property type="match status" value="1"/>
</dbReference>
<dbReference type="Pfam" id="PF00172">
    <property type="entry name" value="Zn_clus"/>
    <property type="match status" value="1"/>
</dbReference>
<dbReference type="PANTHER" id="PTHR37534">
    <property type="entry name" value="TRANSCRIPTIONAL ACTIVATOR PROTEIN UGA3"/>
    <property type="match status" value="1"/>
</dbReference>
<organism evidence="5">
    <name type="scientific">Colletotrichum graminicola (strain M1.001 / M2 / FGSC 10212)</name>
    <name type="common">Maize anthracnose fungus</name>
    <name type="synonym">Glomerella graminicola</name>
    <dbReference type="NCBI Taxonomy" id="645133"/>
    <lineage>
        <taxon>Eukaryota</taxon>
        <taxon>Fungi</taxon>
        <taxon>Dikarya</taxon>
        <taxon>Ascomycota</taxon>
        <taxon>Pezizomycotina</taxon>
        <taxon>Sordariomycetes</taxon>
        <taxon>Hypocreomycetidae</taxon>
        <taxon>Glomerellales</taxon>
        <taxon>Glomerellaceae</taxon>
        <taxon>Colletotrichum</taxon>
        <taxon>Colletotrichum graminicola species complex</taxon>
    </lineage>
</organism>
<feature type="domain" description="Zn(2)-C6 fungal-type" evidence="3">
    <location>
        <begin position="24"/>
        <end position="52"/>
    </location>
</feature>
<dbReference type="GeneID" id="24412540"/>
<dbReference type="STRING" id="645133.E3QME3"/>